<sequence>MTYNIRLAGVGGQGIITAGNIISEAAMRSGQKVIMSEIHGLSQRGGSVTVDVRIGDCYGPIISQSSCDLVIGLELIETFRAIESFENVGTALMSTEKINPISLSMHKKEYPCLEDLMEKYGMGTRIYPVEAGEIAMEAGSSKAVNIVMIGVALGLNLFPMTADEVVYVLKDTFPEKKLGINMKALELGIALSGRMKTNIRENSTIQNRSS</sequence>
<dbReference type="RefSeq" id="WP_009887230.1">
    <property type="nucleotide sequence ID" value="NC_021592.1"/>
</dbReference>
<dbReference type="Gene3D" id="3.40.920.10">
    <property type="entry name" value="Pyruvate-ferredoxin oxidoreductase, PFOR, domain III"/>
    <property type="match status" value="1"/>
</dbReference>
<name>S0APH9_FERAC</name>
<dbReference type="Proteomes" id="UP000014660">
    <property type="component" value="Chromosome"/>
</dbReference>
<organism evidence="3 4">
    <name type="scientific">Ferroplasma acidarmanus Fer1</name>
    <dbReference type="NCBI Taxonomy" id="333146"/>
    <lineage>
        <taxon>Archaea</taxon>
        <taxon>Methanobacteriati</taxon>
        <taxon>Thermoplasmatota</taxon>
        <taxon>Thermoplasmata</taxon>
        <taxon>Thermoplasmatales</taxon>
        <taxon>Ferroplasmaceae</taxon>
        <taxon>Ferroplasma</taxon>
    </lineage>
</organism>
<evidence type="ECO:0000313" key="3">
    <source>
        <dbReference type="EMBL" id="AGO61178.1"/>
    </source>
</evidence>
<proteinExistence type="predicted"/>
<dbReference type="HOGENOM" id="CLU_087284_1_1_2"/>
<dbReference type="PANTHER" id="PTHR43854">
    <property type="entry name" value="INDOLEPYRUVATE OXIDOREDUCTASE SUBUNIT IORB"/>
    <property type="match status" value="1"/>
</dbReference>
<reference evidence="3 4" key="1">
    <citation type="journal article" date="2007" name="Proc. Natl. Acad. Sci. U.S.A.">
        <title>Genome dynamics in a natural archaeal population.</title>
        <authorList>
            <person name="Allen E.E."/>
            <person name="Tyson G.W."/>
            <person name="Whitaker R.J."/>
            <person name="Detter J.C."/>
            <person name="Richardson P.M."/>
            <person name="Banfield J.F."/>
        </authorList>
    </citation>
    <scope>NUCLEOTIDE SEQUENCE [LARGE SCALE GENOMIC DNA]</scope>
    <source>
        <strain evidence="4">fer1</strain>
    </source>
</reference>
<dbReference type="GeneID" id="16025375"/>
<dbReference type="AlphaFoldDB" id="S0APH9"/>
<keyword evidence="4" id="KW-1185">Reference proteome</keyword>
<keyword evidence="1" id="KW-0560">Oxidoreductase</keyword>
<evidence type="ECO:0000259" key="2">
    <source>
        <dbReference type="Pfam" id="PF01558"/>
    </source>
</evidence>
<dbReference type="EMBL" id="CP004145">
    <property type="protein sequence ID" value="AGO61178.1"/>
    <property type="molecule type" value="Genomic_DNA"/>
</dbReference>
<dbReference type="SUPFAM" id="SSF53323">
    <property type="entry name" value="Pyruvate-ferredoxin oxidoreductase, PFOR, domain III"/>
    <property type="match status" value="1"/>
</dbReference>
<dbReference type="KEGG" id="fac:FACI_IFERC01G1198"/>
<evidence type="ECO:0000256" key="1">
    <source>
        <dbReference type="ARBA" id="ARBA00023002"/>
    </source>
</evidence>
<evidence type="ECO:0000313" key="4">
    <source>
        <dbReference type="Proteomes" id="UP000014660"/>
    </source>
</evidence>
<dbReference type="InterPro" id="IPR052198">
    <property type="entry name" value="IorB_Oxidoreductase"/>
</dbReference>
<protein>
    <submittedName>
        <fullName evidence="3">Indolepyruvate oxidoreductase subunit beta</fullName>
    </submittedName>
</protein>
<dbReference type="Pfam" id="PF01558">
    <property type="entry name" value="POR"/>
    <property type="match status" value="1"/>
</dbReference>
<dbReference type="InterPro" id="IPR019752">
    <property type="entry name" value="Pyrv/ketoisovalerate_OxRed_cat"/>
</dbReference>
<accession>S0APH9</accession>
<feature type="domain" description="Pyruvate/ketoisovalerate oxidoreductase catalytic" evidence="2">
    <location>
        <begin position="11"/>
        <end position="189"/>
    </location>
</feature>
<keyword evidence="3" id="KW-0670">Pyruvate</keyword>
<gene>
    <name evidence="3" type="ORF">FACI_IFERC00001G1198</name>
</gene>
<dbReference type="InterPro" id="IPR002869">
    <property type="entry name" value="Pyrv_flavodox_OxRed_cen"/>
</dbReference>
<dbReference type="GO" id="GO:0016903">
    <property type="term" value="F:oxidoreductase activity, acting on the aldehyde or oxo group of donors"/>
    <property type="evidence" value="ECO:0007669"/>
    <property type="project" value="InterPro"/>
</dbReference>
<dbReference type="PATRIC" id="fig|333146.12.peg.1217"/>
<dbReference type="PANTHER" id="PTHR43854:SF1">
    <property type="entry name" value="INDOLEPYRUVATE OXIDOREDUCTASE SUBUNIT IORB"/>
    <property type="match status" value="1"/>
</dbReference>